<protein>
    <submittedName>
        <fullName evidence="1">Uncharacterized protein</fullName>
    </submittedName>
</protein>
<dbReference type="PANTHER" id="PTHR46060">
    <property type="entry name" value="MARINER MOS1 TRANSPOSASE-LIKE PROTEIN"/>
    <property type="match status" value="1"/>
</dbReference>
<dbReference type="AlphaFoldDB" id="A0A0C2FAK1"/>
<reference evidence="1 2" key="1">
    <citation type="submission" date="2013-12" db="EMBL/GenBank/DDBJ databases">
        <title>Draft genome of the parsitic nematode Ancylostoma duodenale.</title>
        <authorList>
            <person name="Mitreva M."/>
        </authorList>
    </citation>
    <scope>NUCLEOTIDE SEQUENCE [LARGE SCALE GENOMIC DNA]</scope>
    <source>
        <strain evidence="1 2">Zhejiang</strain>
    </source>
</reference>
<sequence>MKFGWTILPHPPYPPDLGLLSHLQSHLNGKDFQTRDDIKSALEQLFKGQSPAIWSKGNHDLRKRWQKTIDANGAYFKRFTAVFFVYALDTTKTKERPLPYENFSAVRDAAFITGGNILFGDLDGDGNVRKLGRSTPSDIKAFPEMLSSTTTLTLHANHQVGNVAITVDSGAKGYAFVSKAATKQIRVTNAIGIPLDPINVGRLTTVYELIGNTKYSVLSKDQADYAISVVILNGLTPSFTIVDKGTDIANTALISPKTRGYSAFH</sequence>
<evidence type="ECO:0000313" key="1">
    <source>
        <dbReference type="EMBL" id="KIH45570.1"/>
    </source>
</evidence>
<organism evidence="1 2">
    <name type="scientific">Ancylostoma duodenale</name>
    <dbReference type="NCBI Taxonomy" id="51022"/>
    <lineage>
        <taxon>Eukaryota</taxon>
        <taxon>Metazoa</taxon>
        <taxon>Ecdysozoa</taxon>
        <taxon>Nematoda</taxon>
        <taxon>Chromadorea</taxon>
        <taxon>Rhabditida</taxon>
        <taxon>Rhabditina</taxon>
        <taxon>Rhabditomorpha</taxon>
        <taxon>Strongyloidea</taxon>
        <taxon>Ancylostomatidae</taxon>
        <taxon>Ancylostomatinae</taxon>
        <taxon>Ancylostoma</taxon>
    </lineage>
</organism>
<accession>A0A0C2FAK1</accession>
<dbReference type="Gene3D" id="3.30.420.10">
    <property type="entry name" value="Ribonuclease H-like superfamily/Ribonuclease H"/>
    <property type="match status" value="1"/>
</dbReference>
<dbReference type="InterPro" id="IPR036397">
    <property type="entry name" value="RNaseH_sf"/>
</dbReference>
<dbReference type="Proteomes" id="UP000054047">
    <property type="component" value="Unassembled WGS sequence"/>
</dbReference>
<dbReference type="EMBL" id="KN772041">
    <property type="protein sequence ID" value="KIH45570.1"/>
    <property type="molecule type" value="Genomic_DNA"/>
</dbReference>
<dbReference type="InterPro" id="IPR052709">
    <property type="entry name" value="Transposase-MT_Hybrid"/>
</dbReference>
<keyword evidence="2" id="KW-1185">Reference proteome</keyword>
<dbReference type="OrthoDB" id="9970333at2759"/>
<dbReference type="PANTHER" id="PTHR46060:SF1">
    <property type="entry name" value="MARINER MOS1 TRANSPOSASE-LIKE PROTEIN"/>
    <property type="match status" value="1"/>
</dbReference>
<name>A0A0C2FAK1_9BILA</name>
<proteinExistence type="predicted"/>
<evidence type="ECO:0000313" key="2">
    <source>
        <dbReference type="Proteomes" id="UP000054047"/>
    </source>
</evidence>
<dbReference type="GO" id="GO:0003676">
    <property type="term" value="F:nucleic acid binding"/>
    <property type="evidence" value="ECO:0007669"/>
    <property type="project" value="InterPro"/>
</dbReference>
<gene>
    <name evidence="1" type="ORF">ANCDUO_24390</name>
</gene>